<reference evidence="1" key="2">
    <citation type="submission" date="2023-06" db="EMBL/GenBank/DDBJ databases">
        <authorList>
            <consortium name="Lawrence Berkeley National Laboratory"/>
            <person name="Haridas S."/>
            <person name="Hensen N."/>
            <person name="Bonometti L."/>
            <person name="Westerberg I."/>
            <person name="Brannstrom I.O."/>
            <person name="Guillou S."/>
            <person name="Cros-Aarteil S."/>
            <person name="Calhoun S."/>
            <person name="Kuo A."/>
            <person name="Mondo S."/>
            <person name="Pangilinan J."/>
            <person name="Riley R."/>
            <person name="Labutti K."/>
            <person name="Andreopoulos B."/>
            <person name="Lipzen A."/>
            <person name="Chen C."/>
            <person name="Yanf M."/>
            <person name="Daum C."/>
            <person name="Ng V."/>
            <person name="Clum A."/>
            <person name="Steindorff A."/>
            <person name="Ohm R."/>
            <person name="Martin F."/>
            <person name="Silar P."/>
            <person name="Natvig D."/>
            <person name="Lalanne C."/>
            <person name="Gautier V."/>
            <person name="Ament-Velasquez S.L."/>
            <person name="Kruys A."/>
            <person name="Hutchinson M.I."/>
            <person name="Powell A.J."/>
            <person name="Barry K."/>
            <person name="Miller A.N."/>
            <person name="Grigoriev I.V."/>
            <person name="Debuchy R."/>
            <person name="Gladieux P."/>
            <person name="Thoren M.H."/>
            <person name="Johannesson H."/>
        </authorList>
    </citation>
    <scope>NUCLEOTIDE SEQUENCE</scope>
    <source>
        <strain evidence="1">CBS 958.72</strain>
    </source>
</reference>
<dbReference type="AlphaFoldDB" id="A0AAE0NCU0"/>
<gene>
    <name evidence="1" type="ORF">B0T24DRAFT_674830</name>
</gene>
<evidence type="ECO:0000313" key="2">
    <source>
        <dbReference type="Proteomes" id="UP001287356"/>
    </source>
</evidence>
<dbReference type="Proteomes" id="UP001287356">
    <property type="component" value="Unassembled WGS sequence"/>
</dbReference>
<name>A0AAE0NCU0_9PEZI</name>
<reference evidence="1" key="1">
    <citation type="journal article" date="2023" name="Mol. Phylogenet. Evol.">
        <title>Genome-scale phylogeny and comparative genomics of the fungal order Sordariales.</title>
        <authorList>
            <person name="Hensen N."/>
            <person name="Bonometti L."/>
            <person name="Westerberg I."/>
            <person name="Brannstrom I.O."/>
            <person name="Guillou S."/>
            <person name="Cros-Aarteil S."/>
            <person name="Calhoun S."/>
            <person name="Haridas S."/>
            <person name="Kuo A."/>
            <person name="Mondo S."/>
            <person name="Pangilinan J."/>
            <person name="Riley R."/>
            <person name="LaButti K."/>
            <person name="Andreopoulos B."/>
            <person name="Lipzen A."/>
            <person name="Chen C."/>
            <person name="Yan M."/>
            <person name="Daum C."/>
            <person name="Ng V."/>
            <person name="Clum A."/>
            <person name="Steindorff A."/>
            <person name="Ohm R.A."/>
            <person name="Martin F."/>
            <person name="Silar P."/>
            <person name="Natvig D.O."/>
            <person name="Lalanne C."/>
            <person name="Gautier V."/>
            <person name="Ament-Velasquez S.L."/>
            <person name="Kruys A."/>
            <person name="Hutchinson M.I."/>
            <person name="Powell A.J."/>
            <person name="Barry K."/>
            <person name="Miller A.N."/>
            <person name="Grigoriev I.V."/>
            <person name="Debuchy R."/>
            <person name="Gladieux P."/>
            <person name="Hiltunen Thoren M."/>
            <person name="Johannesson H."/>
        </authorList>
    </citation>
    <scope>NUCLEOTIDE SEQUENCE</scope>
    <source>
        <strain evidence="1">CBS 958.72</strain>
    </source>
</reference>
<organism evidence="1 2">
    <name type="scientific">Lasiosphaeria ovina</name>
    <dbReference type="NCBI Taxonomy" id="92902"/>
    <lineage>
        <taxon>Eukaryota</taxon>
        <taxon>Fungi</taxon>
        <taxon>Dikarya</taxon>
        <taxon>Ascomycota</taxon>
        <taxon>Pezizomycotina</taxon>
        <taxon>Sordariomycetes</taxon>
        <taxon>Sordariomycetidae</taxon>
        <taxon>Sordariales</taxon>
        <taxon>Lasiosphaeriaceae</taxon>
        <taxon>Lasiosphaeria</taxon>
    </lineage>
</organism>
<proteinExistence type="predicted"/>
<dbReference type="EMBL" id="JAULSN010000002">
    <property type="protein sequence ID" value="KAK3379001.1"/>
    <property type="molecule type" value="Genomic_DNA"/>
</dbReference>
<accession>A0AAE0NCU0</accession>
<sequence>MPAASINKTPQFMVGLLVVALLARFLHLISIPAVAAAAATAPEAELAGAAYQAQFVMPSSSSSSSQLPDVSNALVTAANPARSGGEHPALDHVRSAALHNYIVEYAWLASGRSLDDNPEALSRTHNPKK</sequence>
<comment type="caution">
    <text evidence="1">The sequence shown here is derived from an EMBL/GenBank/DDBJ whole genome shotgun (WGS) entry which is preliminary data.</text>
</comment>
<protein>
    <submittedName>
        <fullName evidence="1">Uncharacterized protein</fullName>
    </submittedName>
</protein>
<keyword evidence="2" id="KW-1185">Reference proteome</keyword>
<evidence type="ECO:0000313" key="1">
    <source>
        <dbReference type="EMBL" id="KAK3379001.1"/>
    </source>
</evidence>